<dbReference type="RefSeq" id="WP_198732233.1">
    <property type="nucleotide sequence ID" value="NZ_JAEINH010000001.1"/>
</dbReference>
<dbReference type="InterPro" id="IPR046179">
    <property type="entry name" value="DUF6188"/>
</dbReference>
<keyword evidence="2" id="KW-1185">Reference proteome</keyword>
<accession>A0A934I954</accession>
<dbReference type="AlphaFoldDB" id="A0A934I954"/>
<proteinExistence type="predicted"/>
<sequence>MAEYPDGLVGQQVSRLSHDFSVFVEFGDGDGLRVETPFTVVPAGSDRPVEIDPEEPEEHWSVVTGLLHQRVVHAAVGPQGVLSLLFARGDRMECPPHSQHEAWTFTSQTGELVVCTPGGDLARWAGRTL</sequence>
<comment type="caution">
    <text evidence="1">The sequence shown here is derived from an EMBL/GenBank/DDBJ whole genome shotgun (WGS) entry which is preliminary data.</text>
</comment>
<name>A0A934I954_9MICO</name>
<dbReference type="Pfam" id="PF19686">
    <property type="entry name" value="DUF6188"/>
    <property type="match status" value="1"/>
</dbReference>
<evidence type="ECO:0000313" key="2">
    <source>
        <dbReference type="Proteomes" id="UP000602087"/>
    </source>
</evidence>
<evidence type="ECO:0000313" key="1">
    <source>
        <dbReference type="EMBL" id="MBI9113676.1"/>
    </source>
</evidence>
<protein>
    <submittedName>
        <fullName evidence="1">Uncharacterized protein</fullName>
    </submittedName>
</protein>
<gene>
    <name evidence="1" type="ORF">JAV76_01455</name>
</gene>
<dbReference type="EMBL" id="JAEINH010000001">
    <property type="protein sequence ID" value="MBI9113676.1"/>
    <property type="molecule type" value="Genomic_DNA"/>
</dbReference>
<organism evidence="1 2">
    <name type="scientific">Sanguibacter suaedae</name>
    <dbReference type="NCBI Taxonomy" id="2795737"/>
    <lineage>
        <taxon>Bacteria</taxon>
        <taxon>Bacillati</taxon>
        <taxon>Actinomycetota</taxon>
        <taxon>Actinomycetes</taxon>
        <taxon>Micrococcales</taxon>
        <taxon>Sanguibacteraceae</taxon>
        <taxon>Sanguibacter</taxon>
    </lineage>
</organism>
<reference evidence="1" key="1">
    <citation type="submission" date="2020-12" db="EMBL/GenBank/DDBJ databases">
        <title>Sanguibacter suaedae sp. nov., isolated from Suaeda aralocaspica.</title>
        <authorList>
            <person name="Ma Q."/>
        </authorList>
    </citation>
    <scope>NUCLEOTIDE SEQUENCE</scope>
    <source>
        <strain evidence="1">YZGR15</strain>
    </source>
</reference>
<dbReference type="Proteomes" id="UP000602087">
    <property type="component" value="Unassembled WGS sequence"/>
</dbReference>